<dbReference type="Proteomes" id="UP000295472">
    <property type="component" value="Unassembled WGS sequence"/>
</dbReference>
<evidence type="ECO:0000313" key="6">
    <source>
        <dbReference type="EMBL" id="TDX45312.1"/>
    </source>
</evidence>
<name>A0A1M7GW70_9FIRM</name>
<organism evidence="5 8">
    <name type="scientific">Halanaerobium congolense</name>
    <dbReference type="NCBI Taxonomy" id="54121"/>
    <lineage>
        <taxon>Bacteria</taxon>
        <taxon>Bacillati</taxon>
        <taxon>Bacillota</taxon>
        <taxon>Clostridia</taxon>
        <taxon>Halanaerobiales</taxon>
        <taxon>Halanaerobiaceae</taxon>
        <taxon>Halanaerobium</taxon>
    </lineage>
</organism>
<evidence type="ECO:0000256" key="1">
    <source>
        <dbReference type="ARBA" id="ARBA00022801"/>
    </source>
</evidence>
<dbReference type="InterPro" id="IPR018087">
    <property type="entry name" value="Glyco_hydro_5_CS"/>
</dbReference>
<dbReference type="GO" id="GO:0004553">
    <property type="term" value="F:hydrolase activity, hydrolyzing O-glycosyl compounds"/>
    <property type="evidence" value="ECO:0007669"/>
    <property type="project" value="InterPro"/>
</dbReference>
<evidence type="ECO:0000256" key="4">
    <source>
        <dbReference type="ARBA" id="ARBA00023326"/>
    </source>
</evidence>
<accession>A0A1M7GW70</accession>
<comment type="caution">
    <text evidence="5">The sequence shown here is derived from an EMBL/GenBank/DDBJ whole genome shotgun (WGS) entry which is preliminary data.</text>
</comment>
<sequence length="162" mass="18774">MNKKVIEILSILIHKMLNDVDLWKKQEDIVIELEDKGHTIENISEAFDILFSEVISVSDNDYYIDQEMPSGYNRVFTKVENFYFTKEMKSIILKLNAMGILTADELEIIIFRMSQLAAANNLETDLVWEIINEVVDDSESLMTISAEFKEFNSGLLKQQRVN</sequence>
<dbReference type="EMBL" id="SOEF01000008">
    <property type="protein sequence ID" value="TDX45312.1"/>
    <property type="molecule type" value="Genomic_DNA"/>
</dbReference>
<keyword evidence="4" id="KW-0624">Polysaccharide degradation</keyword>
<reference evidence="6 7" key="2">
    <citation type="submission" date="2019-03" db="EMBL/GenBank/DDBJ databases">
        <title>Subsurface microbial communities from deep shales in Ohio and West Virginia, USA.</title>
        <authorList>
            <person name="Wrighton K."/>
        </authorList>
    </citation>
    <scope>NUCLEOTIDE SEQUENCE [LARGE SCALE GENOMIC DNA]</scope>
    <source>
        <strain evidence="6 7">DSMZ 11287</strain>
    </source>
</reference>
<dbReference type="Pfam" id="PF04361">
    <property type="entry name" value="DUF494"/>
    <property type="match status" value="1"/>
</dbReference>
<dbReference type="STRING" id="54121.SAMN04515653_106131"/>
<reference evidence="5 8" key="1">
    <citation type="submission" date="2019-03" db="EMBL/GenBank/DDBJ databases">
        <title>Deep subsurface shale carbon reservoir microbial communities from Ohio and West Virginia, USA.</title>
        <authorList>
            <person name="Wrighton K."/>
        </authorList>
    </citation>
    <scope>NUCLEOTIDE SEQUENCE [LARGE SCALE GENOMIC DNA]</scope>
    <source>
        <strain evidence="5 8">UTICA-S4D12</strain>
    </source>
</reference>
<dbReference type="OrthoDB" id="2112730at2"/>
<evidence type="ECO:0000313" key="5">
    <source>
        <dbReference type="EMBL" id="TDS33665.1"/>
    </source>
</evidence>
<protein>
    <submittedName>
        <fullName evidence="5">Smg protein</fullName>
    </submittedName>
</protein>
<keyword evidence="1" id="KW-0378">Hydrolase</keyword>
<dbReference type="PROSITE" id="PS00659">
    <property type="entry name" value="GLYCOSYL_HYDROL_F5"/>
    <property type="match status" value="1"/>
</dbReference>
<evidence type="ECO:0000256" key="3">
    <source>
        <dbReference type="ARBA" id="ARBA00023295"/>
    </source>
</evidence>
<gene>
    <name evidence="5" type="ORF">BY453_10451</name>
    <name evidence="6" type="ORF">C7954_1082</name>
</gene>
<dbReference type="GO" id="GO:0000272">
    <property type="term" value="P:polysaccharide catabolic process"/>
    <property type="evidence" value="ECO:0007669"/>
    <property type="project" value="UniProtKB-KW"/>
</dbReference>
<dbReference type="EMBL" id="SOAA01000004">
    <property type="protein sequence ID" value="TDS33665.1"/>
    <property type="molecule type" value="Genomic_DNA"/>
</dbReference>
<keyword evidence="2" id="KW-0119">Carbohydrate metabolism</keyword>
<evidence type="ECO:0000313" key="8">
    <source>
        <dbReference type="Proteomes" id="UP000295758"/>
    </source>
</evidence>
<proteinExistence type="predicted"/>
<evidence type="ECO:0000313" key="7">
    <source>
        <dbReference type="Proteomes" id="UP000295472"/>
    </source>
</evidence>
<dbReference type="InterPro" id="IPR007456">
    <property type="entry name" value="Smg"/>
</dbReference>
<evidence type="ECO:0000256" key="2">
    <source>
        <dbReference type="ARBA" id="ARBA00023277"/>
    </source>
</evidence>
<dbReference type="AlphaFoldDB" id="A0A1M7GW70"/>
<dbReference type="RefSeq" id="WP_073155643.1">
    <property type="nucleotide sequence ID" value="NZ_FNGB01000002.1"/>
</dbReference>
<keyword evidence="3" id="KW-0326">Glycosidase</keyword>
<dbReference type="Proteomes" id="UP000295758">
    <property type="component" value="Unassembled WGS sequence"/>
</dbReference>
<dbReference type="GeneID" id="57012236"/>